<feature type="compositionally biased region" description="Basic and acidic residues" evidence="5">
    <location>
        <begin position="66"/>
        <end position="80"/>
    </location>
</feature>
<evidence type="ECO:0000313" key="9">
    <source>
        <dbReference type="Proteomes" id="UP000663856"/>
    </source>
</evidence>
<dbReference type="PANTHER" id="PTHR23319:SF4">
    <property type="entry name" value="GRAM DOMAIN CONTAINING 1B, ISOFORM E"/>
    <property type="match status" value="1"/>
</dbReference>
<gene>
    <name evidence="8" type="ORF">OVN521_LOCUS10051</name>
    <name evidence="7" type="ORF">WKI299_LOCUS34186</name>
</gene>
<feature type="compositionally biased region" description="Polar residues" evidence="5">
    <location>
        <begin position="342"/>
        <end position="353"/>
    </location>
</feature>
<dbReference type="GO" id="GO:0120015">
    <property type="term" value="F:sterol transfer activity"/>
    <property type="evidence" value="ECO:0007669"/>
    <property type="project" value="TreeGrafter"/>
</dbReference>
<dbReference type="SMART" id="SM00568">
    <property type="entry name" value="GRAM"/>
    <property type="match status" value="1"/>
</dbReference>
<comment type="subcellular location">
    <subcellularLocation>
        <location evidence="1">Membrane</location>
        <topology evidence="1">Single-pass membrane protein</topology>
    </subcellularLocation>
</comment>
<evidence type="ECO:0000313" key="8">
    <source>
        <dbReference type="EMBL" id="CAF3911246.1"/>
    </source>
</evidence>
<evidence type="ECO:0000256" key="4">
    <source>
        <dbReference type="ARBA" id="ARBA00023136"/>
    </source>
</evidence>
<dbReference type="InterPro" id="IPR051482">
    <property type="entry name" value="Cholesterol_transport"/>
</dbReference>
<feature type="compositionally biased region" description="Low complexity" evidence="5">
    <location>
        <begin position="354"/>
        <end position="371"/>
    </location>
</feature>
<keyword evidence="4" id="KW-0472">Membrane</keyword>
<dbReference type="Pfam" id="PF02893">
    <property type="entry name" value="GRAM"/>
    <property type="match status" value="1"/>
</dbReference>
<evidence type="ECO:0000256" key="2">
    <source>
        <dbReference type="ARBA" id="ARBA00022692"/>
    </source>
</evidence>
<name>A0A816Z4Z4_9BILA</name>
<feature type="compositionally biased region" description="Basic and acidic residues" evidence="5">
    <location>
        <begin position="1"/>
        <end position="13"/>
    </location>
</feature>
<evidence type="ECO:0000259" key="6">
    <source>
        <dbReference type="PROSITE" id="PS51778"/>
    </source>
</evidence>
<comment type="caution">
    <text evidence="7">The sequence shown here is derived from an EMBL/GenBank/DDBJ whole genome shotgun (WGS) entry which is preliminary data.</text>
</comment>
<dbReference type="GO" id="GO:0140268">
    <property type="term" value="C:endoplasmic reticulum-plasma membrane contact site"/>
    <property type="evidence" value="ECO:0007669"/>
    <property type="project" value="TreeGrafter"/>
</dbReference>
<feature type="region of interest" description="Disordered" evidence="5">
    <location>
        <begin position="327"/>
        <end position="388"/>
    </location>
</feature>
<dbReference type="GO" id="GO:0032934">
    <property type="term" value="F:sterol binding"/>
    <property type="evidence" value="ECO:0007669"/>
    <property type="project" value="TreeGrafter"/>
</dbReference>
<dbReference type="Gene3D" id="2.30.29.30">
    <property type="entry name" value="Pleckstrin-homology domain (PH domain)/Phosphotyrosine-binding domain (PTB)"/>
    <property type="match status" value="1"/>
</dbReference>
<feature type="domain" description="VASt" evidence="6">
    <location>
        <begin position="404"/>
        <end position="575"/>
    </location>
</feature>
<evidence type="ECO:0000256" key="3">
    <source>
        <dbReference type="ARBA" id="ARBA00022989"/>
    </source>
</evidence>
<organism evidence="7 9">
    <name type="scientific">Rotaria magnacalcarata</name>
    <dbReference type="NCBI Taxonomy" id="392030"/>
    <lineage>
        <taxon>Eukaryota</taxon>
        <taxon>Metazoa</taxon>
        <taxon>Spiralia</taxon>
        <taxon>Gnathifera</taxon>
        <taxon>Rotifera</taxon>
        <taxon>Eurotatoria</taxon>
        <taxon>Bdelloidea</taxon>
        <taxon>Philodinida</taxon>
        <taxon>Philodinidae</taxon>
        <taxon>Rotaria</taxon>
    </lineage>
</organism>
<proteinExistence type="predicted"/>
<evidence type="ECO:0000313" key="7">
    <source>
        <dbReference type="EMBL" id="CAF2194907.1"/>
    </source>
</evidence>
<keyword evidence="10" id="KW-1185">Reference proteome</keyword>
<dbReference type="Proteomes" id="UP000663866">
    <property type="component" value="Unassembled WGS sequence"/>
</dbReference>
<feature type="compositionally biased region" description="Polar residues" evidence="5">
    <location>
        <begin position="50"/>
        <end position="65"/>
    </location>
</feature>
<keyword evidence="3" id="KW-1133">Transmembrane helix</keyword>
<reference evidence="7" key="1">
    <citation type="submission" date="2021-02" db="EMBL/GenBank/DDBJ databases">
        <authorList>
            <person name="Nowell W R."/>
        </authorList>
    </citation>
    <scope>NUCLEOTIDE SEQUENCE</scope>
</reference>
<protein>
    <recommendedName>
        <fullName evidence="6">VASt domain-containing protein</fullName>
    </recommendedName>
</protein>
<evidence type="ECO:0000256" key="5">
    <source>
        <dbReference type="SAM" id="MobiDB-lite"/>
    </source>
</evidence>
<dbReference type="InterPro" id="IPR011993">
    <property type="entry name" value="PH-like_dom_sf"/>
</dbReference>
<sequence length="690" mass="79131">MLRHDHEGKKATVDDEPLQNGDHQDEPSNRSFLSVMDHLKMRVQRKKTVKLNSSENINEYTSSKSNKSEGQESTRSERKQIGNSVYFHRSSASLSILDEMTTNNNSIDNDHEKNDKIAKELHHSILANGNNKIHRPENGLELRTSSVPIKMNKKTDELELKVFKTDTFFLEIPYRSELKAQTQKHRTKNFQIPDEDFHTIFDNVSSKEQLIIAYPCAWQKEIFMHGHVFLSTNYVSFYACFLTWKESIQIPYKDIISVTKEKSAAIIPNAIKLRTKNDKEYLFASYAPREKIFVNIVRMWQNASLDQPLDFHQLRALIVVDQRSPSESSIDSDDCIHKSDDVSQSNPAISNGISKSESPSTSSSSARSSKSLPQQLDSSNHTVSSKSDIDTVTYPSKCSCANHLAKTYINQTFNFDVDTLYELIFGDNSCTRDFFAEQKYLDYTFGEWTLNTTNRKRERTVTYGTINQSILGTNMIQCREKHILEEENPHSVYVVTTEAYSEGMKYADTFYVLTRFCLVQKDAEHSSLLICAEPKFIKYVIGFIKAIMEKNIVSSIGVEVNDRVRRLVAEEKKARDRQPVEKQISQPQQESPTKELTDIIVPEEKIEEIPSVKDTVLPKLEIALPKLEITSLPTPEKIIAHESNRFDLNVIFVICFLLSQALLWYKLFSLERNLITPASFCSDYCKNVPK</sequence>
<dbReference type="Proteomes" id="UP000663856">
    <property type="component" value="Unassembled WGS sequence"/>
</dbReference>
<dbReference type="InterPro" id="IPR004182">
    <property type="entry name" value="GRAM"/>
</dbReference>
<feature type="region of interest" description="Disordered" evidence="5">
    <location>
        <begin position="44"/>
        <end position="84"/>
    </location>
</feature>
<keyword evidence="2" id="KW-0812">Transmembrane</keyword>
<dbReference type="Pfam" id="PF16016">
    <property type="entry name" value="VASt"/>
    <property type="match status" value="1"/>
</dbReference>
<dbReference type="AlphaFoldDB" id="A0A816Z4Z4"/>
<dbReference type="GO" id="GO:0032366">
    <property type="term" value="P:intracellular sterol transport"/>
    <property type="evidence" value="ECO:0007669"/>
    <property type="project" value="TreeGrafter"/>
</dbReference>
<evidence type="ECO:0000256" key="1">
    <source>
        <dbReference type="ARBA" id="ARBA00004167"/>
    </source>
</evidence>
<dbReference type="EMBL" id="CAJNRF010016384">
    <property type="protein sequence ID" value="CAF2194907.1"/>
    <property type="molecule type" value="Genomic_DNA"/>
</dbReference>
<feature type="compositionally biased region" description="Polar residues" evidence="5">
    <location>
        <begin position="372"/>
        <end position="386"/>
    </location>
</feature>
<dbReference type="PROSITE" id="PS51778">
    <property type="entry name" value="VAST"/>
    <property type="match status" value="1"/>
</dbReference>
<evidence type="ECO:0000313" key="10">
    <source>
        <dbReference type="Proteomes" id="UP000663866"/>
    </source>
</evidence>
<dbReference type="GO" id="GO:0005886">
    <property type="term" value="C:plasma membrane"/>
    <property type="evidence" value="ECO:0007669"/>
    <property type="project" value="TreeGrafter"/>
</dbReference>
<dbReference type="GO" id="GO:0005789">
    <property type="term" value="C:endoplasmic reticulum membrane"/>
    <property type="evidence" value="ECO:0007669"/>
    <property type="project" value="UniProtKB-ARBA"/>
</dbReference>
<dbReference type="EMBL" id="CAJOBG010001261">
    <property type="protein sequence ID" value="CAF3911246.1"/>
    <property type="molecule type" value="Genomic_DNA"/>
</dbReference>
<dbReference type="InterPro" id="IPR031968">
    <property type="entry name" value="VASt"/>
</dbReference>
<accession>A0A816Z4Z4</accession>
<dbReference type="CDD" id="cd13220">
    <property type="entry name" value="PH-GRAM_GRAMDC"/>
    <property type="match status" value="1"/>
</dbReference>
<dbReference type="PANTHER" id="PTHR23319">
    <property type="entry name" value="GRAM DOMAIN CONTAINING 1B, ISOFORM E"/>
    <property type="match status" value="1"/>
</dbReference>
<feature type="region of interest" description="Disordered" evidence="5">
    <location>
        <begin position="1"/>
        <end position="30"/>
    </location>
</feature>